<dbReference type="InterPro" id="IPR036869">
    <property type="entry name" value="J_dom_sf"/>
</dbReference>
<gene>
    <name evidence="2" type="ORF">Daus18300_001460</name>
</gene>
<dbReference type="EMBL" id="JAWRVE010000008">
    <property type="protein sequence ID" value="KAL1880097.1"/>
    <property type="molecule type" value="Genomic_DNA"/>
</dbReference>
<sequence length="209" mass="22766">MPQGLKREVPDSSPEASQEQIKRPRLSNSDMPYEAPAMDNPGSVPSSIGDMAIPIIQQAAAPPQQMPPPPIQAAPLVPVHEHLAQSRIIAWVLFRPADAYYDILGLANGTPLYDVLERAWLNMTLLAHPFRCTLPNALQAFHRVNDAYCWIRAHLGWAQPYVPPPPQTPVAQGASNAPQAAFIAAFPGGGTVMVPQQPWDNRGTQHAPQ</sequence>
<evidence type="ECO:0000313" key="3">
    <source>
        <dbReference type="Proteomes" id="UP001583177"/>
    </source>
</evidence>
<dbReference type="InterPro" id="IPR001623">
    <property type="entry name" value="DnaJ_domain"/>
</dbReference>
<proteinExistence type="predicted"/>
<organism evidence="2 3">
    <name type="scientific">Diaporthe australafricana</name>
    <dbReference type="NCBI Taxonomy" id="127596"/>
    <lineage>
        <taxon>Eukaryota</taxon>
        <taxon>Fungi</taxon>
        <taxon>Dikarya</taxon>
        <taxon>Ascomycota</taxon>
        <taxon>Pezizomycotina</taxon>
        <taxon>Sordariomycetes</taxon>
        <taxon>Sordariomycetidae</taxon>
        <taxon>Diaporthales</taxon>
        <taxon>Diaporthaceae</taxon>
        <taxon>Diaporthe</taxon>
    </lineage>
</organism>
<feature type="compositionally biased region" description="Basic and acidic residues" evidence="1">
    <location>
        <begin position="1"/>
        <end position="10"/>
    </location>
</feature>
<feature type="region of interest" description="Disordered" evidence="1">
    <location>
        <begin position="1"/>
        <end position="44"/>
    </location>
</feature>
<protein>
    <submittedName>
        <fullName evidence="2">Uncharacterized protein</fullName>
    </submittedName>
</protein>
<evidence type="ECO:0000313" key="2">
    <source>
        <dbReference type="EMBL" id="KAL1880097.1"/>
    </source>
</evidence>
<accession>A0ABR3XVS3</accession>
<dbReference type="CDD" id="cd06257">
    <property type="entry name" value="DnaJ"/>
    <property type="match status" value="1"/>
</dbReference>
<reference evidence="2 3" key="1">
    <citation type="journal article" date="2024" name="IMA Fungus">
        <title>IMA Genome - F19 : A genome assembly and annotation guide to empower mycologists, including annotated draft genome sequences of Ceratocystis pirilliformis, Diaporthe australafricana, Fusarium ophioides, Paecilomyces lecythidis, and Sporothrix stenoceras.</title>
        <authorList>
            <person name="Aylward J."/>
            <person name="Wilson A.M."/>
            <person name="Visagie C.M."/>
            <person name="Spraker J."/>
            <person name="Barnes I."/>
            <person name="Buitendag C."/>
            <person name="Ceriani C."/>
            <person name="Del Mar Angel L."/>
            <person name="du Plessis D."/>
            <person name="Fuchs T."/>
            <person name="Gasser K."/>
            <person name="Kramer D."/>
            <person name="Li W."/>
            <person name="Munsamy K."/>
            <person name="Piso A."/>
            <person name="Price J.L."/>
            <person name="Sonnekus B."/>
            <person name="Thomas C."/>
            <person name="van der Nest A."/>
            <person name="van Dijk A."/>
            <person name="van Heerden A."/>
            <person name="van Vuuren N."/>
            <person name="Yilmaz N."/>
            <person name="Duong T.A."/>
            <person name="van der Merwe N.A."/>
            <person name="Wingfield M.J."/>
            <person name="Wingfield B.D."/>
        </authorList>
    </citation>
    <scope>NUCLEOTIDE SEQUENCE [LARGE SCALE GENOMIC DNA]</scope>
    <source>
        <strain evidence="2 3">CMW 18300</strain>
    </source>
</reference>
<dbReference type="SUPFAM" id="SSF46565">
    <property type="entry name" value="Chaperone J-domain"/>
    <property type="match status" value="1"/>
</dbReference>
<name>A0ABR3XVS3_9PEZI</name>
<comment type="caution">
    <text evidence="2">The sequence shown here is derived from an EMBL/GenBank/DDBJ whole genome shotgun (WGS) entry which is preliminary data.</text>
</comment>
<evidence type="ECO:0000256" key="1">
    <source>
        <dbReference type="SAM" id="MobiDB-lite"/>
    </source>
</evidence>
<dbReference type="Proteomes" id="UP001583177">
    <property type="component" value="Unassembled WGS sequence"/>
</dbReference>
<keyword evidence="3" id="KW-1185">Reference proteome</keyword>